<dbReference type="Gene3D" id="1.25.40.10">
    <property type="entry name" value="Tetratricopeptide repeat domain"/>
    <property type="match status" value="1"/>
</dbReference>
<comment type="caution">
    <text evidence="6">The sequence shown here is derived from an EMBL/GenBank/DDBJ whole genome shotgun (WGS) entry which is preliminary data.</text>
</comment>
<dbReference type="EMBL" id="JADGJH010001456">
    <property type="protein sequence ID" value="KAJ3113337.1"/>
    <property type="molecule type" value="Genomic_DNA"/>
</dbReference>
<keyword evidence="4" id="KW-0802">TPR repeat</keyword>
<feature type="non-terminal residue" evidence="6">
    <location>
        <position position="1"/>
    </location>
</feature>
<evidence type="ECO:0000256" key="5">
    <source>
        <dbReference type="SAM" id="MobiDB-lite"/>
    </source>
</evidence>
<feature type="compositionally biased region" description="Basic and acidic residues" evidence="5">
    <location>
        <begin position="398"/>
        <end position="407"/>
    </location>
</feature>
<feature type="compositionally biased region" description="Polar residues" evidence="5">
    <location>
        <begin position="18"/>
        <end position="32"/>
    </location>
</feature>
<name>A0AAD5XE49_9FUNG</name>
<dbReference type="SMART" id="SM00028">
    <property type="entry name" value="TPR"/>
    <property type="match status" value="2"/>
</dbReference>
<keyword evidence="7" id="KW-1185">Reference proteome</keyword>
<comment type="subcellular location">
    <subcellularLocation>
        <location evidence="1">Nucleus</location>
    </subcellularLocation>
</comment>
<accession>A0AAD5XE49</accession>
<feature type="region of interest" description="Disordered" evidence="5">
    <location>
        <begin position="18"/>
        <end position="61"/>
    </location>
</feature>
<proteinExistence type="inferred from homology"/>
<dbReference type="PROSITE" id="PS50005">
    <property type="entry name" value="TPR"/>
    <property type="match status" value="1"/>
</dbReference>
<dbReference type="InterPro" id="IPR011990">
    <property type="entry name" value="TPR-like_helical_dom_sf"/>
</dbReference>
<dbReference type="GO" id="GO:0031491">
    <property type="term" value="F:nucleosome binding"/>
    <property type="evidence" value="ECO:0007669"/>
    <property type="project" value="TreeGrafter"/>
</dbReference>
<evidence type="ECO:0000256" key="3">
    <source>
        <dbReference type="ARBA" id="ARBA00023242"/>
    </source>
</evidence>
<gene>
    <name evidence="6" type="primary">HIR3_1</name>
    <name evidence="6" type="ORF">HK100_002015</name>
</gene>
<dbReference type="SUPFAM" id="SSF48452">
    <property type="entry name" value="TPR-like"/>
    <property type="match status" value="1"/>
</dbReference>
<keyword evidence="3" id="KW-0539">Nucleus</keyword>
<dbReference type="GO" id="GO:0006325">
    <property type="term" value="P:chromatin organization"/>
    <property type="evidence" value="ECO:0007669"/>
    <property type="project" value="InterPro"/>
</dbReference>
<dbReference type="PANTHER" id="PTHR15502">
    <property type="entry name" value="CALCINEURIN-BINDING PROTEIN CABIN 1-RELATED"/>
    <property type="match status" value="1"/>
</dbReference>
<evidence type="ECO:0000313" key="7">
    <source>
        <dbReference type="Proteomes" id="UP001211907"/>
    </source>
</evidence>
<reference evidence="6" key="1">
    <citation type="submission" date="2020-05" db="EMBL/GenBank/DDBJ databases">
        <title>Phylogenomic resolution of chytrid fungi.</title>
        <authorList>
            <person name="Stajich J.E."/>
            <person name="Amses K."/>
            <person name="Simmons R."/>
            <person name="Seto K."/>
            <person name="Myers J."/>
            <person name="Bonds A."/>
            <person name="Quandt C.A."/>
            <person name="Barry K."/>
            <person name="Liu P."/>
            <person name="Grigoriev I."/>
            <person name="Longcore J.E."/>
            <person name="James T.Y."/>
        </authorList>
    </citation>
    <scope>NUCLEOTIDE SEQUENCE</scope>
    <source>
        <strain evidence="6">JEL0513</strain>
    </source>
</reference>
<feature type="compositionally biased region" description="Basic and acidic residues" evidence="5">
    <location>
        <begin position="364"/>
        <end position="376"/>
    </location>
</feature>
<protein>
    <submittedName>
        <fullName evidence="6">Histone transcription regulator 3</fullName>
    </submittedName>
</protein>
<comment type="similarity">
    <text evidence="2">Belongs to the HIR3 family.</text>
</comment>
<dbReference type="InterPro" id="IPR019734">
    <property type="entry name" value="TPR_rpt"/>
</dbReference>
<dbReference type="PANTHER" id="PTHR15502:SF7">
    <property type="entry name" value="CALCINEURIN-BINDING PROTEIN CABIN-1"/>
    <property type="match status" value="1"/>
</dbReference>
<dbReference type="Pfam" id="PF13181">
    <property type="entry name" value="TPR_8"/>
    <property type="match status" value="1"/>
</dbReference>
<dbReference type="InterPro" id="IPR033053">
    <property type="entry name" value="Hir3/CABIN1"/>
</dbReference>
<organism evidence="6 7">
    <name type="scientific">Physocladia obscura</name>
    <dbReference type="NCBI Taxonomy" id="109957"/>
    <lineage>
        <taxon>Eukaryota</taxon>
        <taxon>Fungi</taxon>
        <taxon>Fungi incertae sedis</taxon>
        <taxon>Chytridiomycota</taxon>
        <taxon>Chytridiomycota incertae sedis</taxon>
        <taxon>Chytridiomycetes</taxon>
        <taxon>Chytridiales</taxon>
        <taxon>Chytriomycetaceae</taxon>
        <taxon>Physocladia</taxon>
    </lineage>
</organism>
<sequence>MGVGPDFSIEMFCSLNDRPTATPAQQTGESTVASKSKYLSAKSKQKQKPNSKPADSAPANLSLNNALEQGREISREMEVQNCLVEFRRILHLQRKQSINSIAPEESQPIKEGYARLITNRVLQISLPEVQSVQDSPIHALQFVVHKNYSILVEQDHPELAQTLLLKTVKIDPSSSQAWCRLGNVSMKLKDHSLAVAAFQHALQVCQTQIEYWLSLKGLCEATFEIGDFEACIPLIQLAKSINPDYTLADAMRIEIMNESRFELPFDSSAQQTRLRNSVKKAPAKKLVPRITVRLNEAELSWILFADTLIDVYRDGLGGPVLFILDDFRGNKIETVTSGNELAMFADADYNGKEKELMDTEMDTENPKYQEINDKTVETNSPDTPSIESDENNYGQEGGDNKTAKDTITKTSPTKRKKRFRDLEARTSKRIKEETTASNAALLIPTSGKAIALDNDLVSDQDFFETTENIIPETVAFTIKFQPRSRHSGKHTFQNTLVQSFDEFERVIKGFTIRIGGIVGDHTGNTGSDCRDGIIDTTQSGNLDFESNQSMEHSISHQDPFNKNTIKSYIESLNINRLNLTAFEIACGFIKFLFGGIYTATTNPAVLKIDNELLSVQMMATKESVKKWPEGLKSRVVAILLLLERGNCGSCLIFTNAVGGVDGFNNCEFENSVLSICELLFDYIVELKRELVPDTVQIAEVTGLLEAWWSVLKIPLTTGLAIYNDDCFLILRKDWLEGQMCEFFLQFEKAVDLYKTCLEIISAQNFSISENNAKIQANTLRTRIQSLSLEKHLQDSETASNAENHVTVLQNLHCLLFQDNSFSTWFSALLEIKVGPRRQHSVSIRLVLSVAQRIRILKMLLKAYDYLDMMTELFVCRVFLVISQVKYLLESNNFKEAFAEVSDFVVDVSEHCLVIVILKDNNAMLPILDFMGYPNSDAVYLEWTGCVFSLVRMAWEVVKCRDQQNDPAFVNFAIRSWSIMYFLCKSFEHDAKKAGVRLCKSSLEWIEFAHSQLGEVSICGGDNSSLLDLTVRACLKAKDGESMTELYQGFCCKYAITCTVDSSHPLMEHNNKPIEITVEDAAAIFIPLSKFVMKKLAAKENRAITNDLRDTVDTISEKFDEPPWNNGSRSLIDQFLASGIHKKHARPLPTLDYQANMSHFDVYKNLFFVRGRLACLQKRIVIGIKTKKSFENLELAGEEYLFNVYMNPRSPGAWILLAEVYSSLCDEYLSWSAFDIISNLELIRGYQLSAYHCFEQAVCLIRFRKLALLKDTQIEHQSSAEQIMSLWGNFGYLCYAIVIPPMKGIALKSSQLASDSLWSERYLEMTKLVDANVSNLNLELEGRKSIILRGIQCFKTAFKLNPKEWRYPFMVAKMSAKLDDISSKTTVEYFSQAISLVPKNWQTKEQETILDAHYCLASYLCKCLHSRKLE</sequence>
<dbReference type="Proteomes" id="UP001211907">
    <property type="component" value="Unassembled WGS sequence"/>
</dbReference>
<feature type="compositionally biased region" description="Low complexity" evidence="5">
    <location>
        <begin position="33"/>
        <end position="42"/>
    </location>
</feature>
<feature type="repeat" description="TPR" evidence="4">
    <location>
        <begin position="175"/>
        <end position="208"/>
    </location>
</feature>
<feature type="compositionally biased region" description="Polar residues" evidence="5">
    <location>
        <begin position="377"/>
        <end position="394"/>
    </location>
</feature>
<dbReference type="GO" id="GO:0005634">
    <property type="term" value="C:nucleus"/>
    <property type="evidence" value="ECO:0007669"/>
    <property type="project" value="UniProtKB-SubCell"/>
</dbReference>
<evidence type="ECO:0000256" key="1">
    <source>
        <dbReference type="ARBA" id="ARBA00004123"/>
    </source>
</evidence>
<evidence type="ECO:0000256" key="2">
    <source>
        <dbReference type="ARBA" id="ARBA00007335"/>
    </source>
</evidence>
<feature type="region of interest" description="Disordered" evidence="5">
    <location>
        <begin position="364"/>
        <end position="420"/>
    </location>
</feature>
<evidence type="ECO:0000256" key="4">
    <source>
        <dbReference type="PROSITE-ProRule" id="PRU00339"/>
    </source>
</evidence>
<evidence type="ECO:0000313" key="6">
    <source>
        <dbReference type="EMBL" id="KAJ3113337.1"/>
    </source>
</evidence>